<comment type="subcellular location">
    <subcellularLocation>
        <location evidence="2 12">Cytoplasm</location>
    </subcellularLocation>
</comment>
<comment type="similarity">
    <text evidence="4 12 15">Belongs to the phosphoglycerate kinase family.</text>
</comment>
<dbReference type="GO" id="GO:0006094">
    <property type="term" value="P:gluconeogenesis"/>
    <property type="evidence" value="ECO:0007669"/>
    <property type="project" value="TreeGrafter"/>
</dbReference>
<dbReference type="GO" id="GO:0005524">
    <property type="term" value="F:ATP binding"/>
    <property type="evidence" value="ECO:0007669"/>
    <property type="project" value="UniProtKB-KW"/>
</dbReference>
<comment type="pathway">
    <text evidence="3">Carbohydrate biosynthesis; Calvin cycle.</text>
</comment>
<evidence type="ECO:0000256" key="5">
    <source>
        <dbReference type="ARBA" id="ARBA00011245"/>
    </source>
</evidence>
<comment type="caution">
    <text evidence="16">The sequence shown here is derived from an EMBL/GenBank/DDBJ whole genome shotgun (WGS) entry which is preliminary data.</text>
</comment>
<feature type="binding site" evidence="13">
    <location>
        <position position="118"/>
    </location>
    <ligand>
        <name>(2R)-3-phosphoglycerate</name>
        <dbReference type="ChEBI" id="CHEBI:58272"/>
    </ligand>
</feature>
<dbReference type="PANTHER" id="PTHR11406:SF23">
    <property type="entry name" value="PHOSPHOGLYCERATE KINASE 1, CHLOROPLASTIC-RELATED"/>
    <property type="match status" value="1"/>
</dbReference>
<keyword evidence="11 12" id="KW-0067">ATP-binding</keyword>
<dbReference type="AlphaFoldDB" id="A0A437JW53"/>
<feature type="binding site" evidence="12 14">
    <location>
        <begin position="350"/>
        <end position="353"/>
    </location>
    <ligand>
        <name>ATP</name>
        <dbReference type="ChEBI" id="CHEBI:30616"/>
    </ligand>
</feature>
<evidence type="ECO:0000256" key="14">
    <source>
        <dbReference type="PIRSR" id="PIRSR000724-2"/>
    </source>
</evidence>
<evidence type="ECO:0000256" key="11">
    <source>
        <dbReference type="ARBA" id="ARBA00022840"/>
    </source>
</evidence>
<feature type="binding site" evidence="12 13">
    <location>
        <begin position="25"/>
        <end position="27"/>
    </location>
    <ligand>
        <name>substrate</name>
    </ligand>
</feature>
<accession>A0A437JW53</accession>
<dbReference type="PROSITE" id="PS00111">
    <property type="entry name" value="PGLYCERATE_KINASE"/>
    <property type="match status" value="1"/>
</dbReference>
<feature type="binding site" evidence="12 14">
    <location>
        <position position="324"/>
    </location>
    <ligand>
        <name>ATP</name>
        <dbReference type="ChEBI" id="CHEBI:30616"/>
    </ligand>
</feature>
<keyword evidence="10 12" id="KW-0418">Kinase</keyword>
<feature type="binding site" evidence="12">
    <location>
        <position position="151"/>
    </location>
    <ligand>
        <name>substrate</name>
    </ligand>
</feature>
<evidence type="ECO:0000256" key="7">
    <source>
        <dbReference type="ARBA" id="ARBA00022490"/>
    </source>
</evidence>
<comment type="pathway">
    <text evidence="12">Carbohydrate degradation; glycolysis; pyruvate from D-glyceraldehyde 3-phosphate: step 2/5.</text>
</comment>
<dbReference type="Pfam" id="PF00162">
    <property type="entry name" value="PGK"/>
    <property type="match status" value="1"/>
</dbReference>
<dbReference type="Proteomes" id="UP000288178">
    <property type="component" value="Unassembled WGS sequence"/>
</dbReference>
<dbReference type="EMBL" id="SACT01000003">
    <property type="protein sequence ID" value="RVT51608.1"/>
    <property type="molecule type" value="Genomic_DNA"/>
</dbReference>
<keyword evidence="7 12" id="KW-0963">Cytoplasm</keyword>
<reference evidence="16 17" key="1">
    <citation type="submission" date="2019-01" db="EMBL/GenBank/DDBJ databases">
        <authorList>
            <person name="Chen W.-M."/>
        </authorList>
    </citation>
    <scope>NUCLEOTIDE SEQUENCE [LARGE SCALE GENOMIC DNA]</scope>
    <source>
        <strain evidence="16 17">ICH-3</strain>
    </source>
</reference>
<dbReference type="GO" id="GO:0006096">
    <property type="term" value="P:glycolytic process"/>
    <property type="evidence" value="ECO:0007669"/>
    <property type="project" value="UniProtKB-UniRule"/>
</dbReference>
<evidence type="ECO:0000256" key="1">
    <source>
        <dbReference type="ARBA" id="ARBA00000642"/>
    </source>
</evidence>
<name>A0A437JW53_9BURK</name>
<evidence type="ECO:0000256" key="9">
    <source>
        <dbReference type="ARBA" id="ARBA00022741"/>
    </source>
</evidence>
<evidence type="ECO:0000256" key="13">
    <source>
        <dbReference type="PIRSR" id="PIRSR000724-1"/>
    </source>
</evidence>
<dbReference type="UniPathway" id="UPA00109">
    <property type="reaction ID" value="UER00185"/>
</dbReference>
<evidence type="ECO:0000256" key="6">
    <source>
        <dbReference type="ARBA" id="ARBA00013061"/>
    </source>
</evidence>
<comment type="caution">
    <text evidence="12">Lacks conserved residue(s) required for the propagation of feature annotation.</text>
</comment>
<dbReference type="InterPro" id="IPR015824">
    <property type="entry name" value="Phosphoglycerate_kinase_N"/>
</dbReference>
<dbReference type="OrthoDB" id="9808460at2"/>
<dbReference type="GO" id="GO:0005829">
    <property type="term" value="C:cytosol"/>
    <property type="evidence" value="ECO:0007669"/>
    <property type="project" value="TreeGrafter"/>
</dbReference>
<feature type="binding site" evidence="13">
    <location>
        <position position="41"/>
    </location>
    <ligand>
        <name>(2R)-3-phosphoglycerate</name>
        <dbReference type="ChEBI" id="CHEBI:58272"/>
    </ligand>
</feature>
<evidence type="ECO:0000256" key="10">
    <source>
        <dbReference type="ARBA" id="ARBA00022777"/>
    </source>
</evidence>
<evidence type="ECO:0000256" key="2">
    <source>
        <dbReference type="ARBA" id="ARBA00004496"/>
    </source>
</evidence>
<dbReference type="FunFam" id="3.40.50.1260:FF:000002">
    <property type="entry name" value="Phosphoglycerate kinase"/>
    <property type="match status" value="1"/>
</dbReference>
<dbReference type="Gene3D" id="3.40.50.1260">
    <property type="entry name" value="Phosphoglycerate kinase, N-terminal domain"/>
    <property type="match status" value="2"/>
</dbReference>
<evidence type="ECO:0000256" key="15">
    <source>
        <dbReference type="RuleBase" id="RU000532"/>
    </source>
</evidence>
<dbReference type="EC" id="2.7.2.3" evidence="6 12"/>
<dbReference type="GO" id="GO:0004618">
    <property type="term" value="F:phosphoglycerate kinase activity"/>
    <property type="evidence" value="ECO:0007669"/>
    <property type="project" value="UniProtKB-UniRule"/>
</dbReference>
<feature type="binding site" evidence="12 13">
    <location>
        <begin position="64"/>
        <end position="67"/>
    </location>
    <ligand>
        <name>substrate</name>
    </ligand>
</feature>
<evidence type="ECO:0000256" key="4">
    <source>
        <dbReference type="ARBA" id="ARBA00008982"/>
    </source>
</evidence>
<proteinExistence type="inferred from homology"/>
<feature type="binding site" evidence="12">
    <location>
        <position position="41"/>
    </location>
    <ligand>
        <name>substrate</name>
    </ligand>
</feature>
<evidence type="ECO:0000313" key="17">
    <source>
        <dbReference type="Proteomes" id="UP000288178"/>
    </source>
</evidence>
<dbReference type="RefSeq" id="WP_128198609.1">
    <property type="nucleotide sequence ID" value="NZ_SACT01000003.1"/>
</dbReference>
<feature type="binding site" evidence="12">
    <location>
        <position position="118"/>
    </location>
    <ligand>
        <name>substrate</name>
    </ligand>
</feature>
<protein>
    <recommendedName>
        <fullName evidence="6 12">Phosphoglycerate kinase</fullName>
        <ecNumber evidence="6 12">2.7.2.3</ecNumber>
    </recommendedName>
</protein>
<dbReference type="PIRSF" id="PIRSF000724">
    <property type="entry name" value="Pgk"/>
    <property type="match status" value="1"/>
</dbReference>
<dbReference type="InterPro" id="IPR036043">
    <property type="entry name" value="Phosphoglycerate_kinase_sf"/>
</dbReference>
<dbReference type="PANTHER" id="PTHR11406">
    <property type="entry name" value="PHOSPHOGLYCERATE KINASE"/>
    <property type="match status" value="1"/>
</dbReference>
<keyword evidence="8 12" id="KW-0808">Transferase</keyword>
<keyword evidence="9 12" id="KW-0547">Nucleotide-binding</keyword>
<feature type="binding site" evidence="12 14">
    <location>
        <position position="202"/>
    </location>
    <ligand>
        <name>ATP</name>
        <dbReference type="ChEBI" id="CHEBI:30616"/>
    </ligand>
</feature>
<dbReference type="InterPro" id="IPR001576">
    <property type="entry name" value="Phosphoglycerate_kinase"/>
</dbReference>
<evidence type="ECO:0000256" key="8">
    <source>
        <dbReference type="ARBA" id="ARBA00022679"/>
    </source>
</evidence>
<evidence type="ECO:0000313" key="16">
    <source>
        <dbReference type="EMBL" id="RVT51608.1"/>
    </source>
</evidence>
<dbReference type="SUPFAM" id="SSF53748">
    <property type="entry name" value="Phosphoglycerate kinase"/>
    <property type="match status" value="1"/>
</dbReference>
<dbReference type="HAMAP" id="MF_00145">
    <property type="entry name" value="Phosphoglyc_kinase"/>
    <property type="match status" value="1"/>
</dbReference>
<gene>
    <name evidence="12" type="primary">pgk</name>
    <name evidence="16" type="ORF">ENE75_12385</name>
</gene>
<organism evidence="16 17">
    <name type="scientific">Rubrivivax albus</name>
    <dbReference type="NCBI Taxonomy" id="2499835"/>
    <lineage>
        <taxon>Bacteria</taxon>
        <taxon>Pseudomonadati</taxon>
        <taxon>Pseudomonadota</taxon>
        <taxon>Betaproteobacteria</taxon>
        <taxon>Burkholderiales</taxon>
        <taxon>Sphaerotilaceae</taxon>
        <taxon>Rubrivivax</taxon>
    </lineage>
</organism>
<comment type="subunit">
    <text evidence="5 12">Monomer.</text>
</comment>
<dbReference type="FunFam" id="3.40.50.1260:FF:000001">
    <property type="entry name" value="Phosphoglycerate kinase"/>
    <property type="match status" value="1"/>
</dbReference>
<dbReference type="PRINTS" id="PR00477">
    <property type="entry name" value="PHGLYCKINASE"/>
</dbReference>
<evidence type="ECO:0000256" key="3">
    <source>
        <dbReference type="ARBA" id="ARBA00005215"/>
    </source>
</evidence>
<dbReference type="GO" id="GO:0043531">
    <property type="term" value="F:ADP binding"/>
    <property type="evidence" value="ECO:0007669"/>
    <property type="project" value="TreeGrafter"/>
</dbReference>
<evidence type="ECO:0000256" key="12">
    <source>
        <dbReference type="HAMAP-Rule" id="MF_00145"/>
    </source>
</evidence>
<dbReference type="InterPro" id="IPR015911">
    <property type="entry name" value="Phosphoglycerate_kinase_CS"/>
</dbReference>
<comment type="catalytic activity">
    <reaction evidence="1 12 15">
        <text>(2R)-3-phosphoglycerate + ATP = (2R)-3-phospho-glyceroyl phosphate + ADP</text>
        <dbReference type="Rhea" id="RHEA:14801"/>
        <dbReference type="ChEBI" id="CHEBI:30616"/>
        <dbReference type="ChEBI" id="CHEBI:57604"/>
        <dbReference type="ChEBI" id="CHEBI:58272"/>
        <dbReference type="ChEBI" id="CHEBI:456216"/>
        <dbReference type="EC" id="2.7.2.3"/>
    </reaction>
</comment>
<feature type="binding site" evidence="13">
    <location>
        <position position="151"/>
    </location>
    <ligand>
        <name>(2R)-3-phosphoglycerate</name>
        <dbReference type="ChEBI" id="CHEBI:58272"/>
    </ligand>
</feature>
<keyword evidence="17" id="KW-1185">Reference proteome</keyword>
<sequence>MNVIRFQDLIAQGRVAGRRVFIRADLNVPLNDAGQITEDTRVRASLPAIRMALDAGAAVMVTSHLGRPTEGEFKPADSLAPVAARMAELLGRDVPLVANWVDGVDVKPGQVVLLENCRVNKGEKKNNEELSKKMAALCDIFVHDAFGTAHRAEASTYGIAQFAPVACAGPLLAAEIDAISKALANPKRPLLAIVAGSKVSTKLTILQSLARNVDGLIVGGGIANTFMLAAGLKIGKSLAEPDLVGEAKAVIDAMQARGAAVPIPTDVVCAKTFAADAPATVKAAADVADDDLILDIGPQTAATLAAQLKAAGTIVWNGPVGVFEFEAFAGGTEAVARAIAESPAFSIAGGGDTLAAIAKYGIEKDVGYISTGGGAFLEVLEGKTLPAFEILARRAAQP</sequence>
<keyword evidence="12" id="KW-0324">Glycolysis</keyword>